<dbReference type="SUPFAM" id="SSF54452">
    <property type="entry name" value="MHC antigen-recognition domain"/>
    <property type="match status" value="1"/>
</dbReference>
<dbReference type="InterPro" id="IPR014745">
    <property type="entry name" value="MHC_II_a/b_N"/>
</dbReference>
<keyword evidence="8" id="KW-0325">Glycoprotein</keyword>
<dbReference type="GO" id="GO:0042613">
    <property type="term" value="C:MHC class II protein complex"/>
    <property type="evidence" value="ECO:0007669"/>
    <property type="project" value="UniProtKB-KW"/>
</dbReference>
<sequence>PAPTGFFQEMGKFECQFLNGTQQVRFLLRQIHNGEQYAHFDSDVGLFVADTAVGEAVARYKNSQPDILEYTRGAVDTFCRHNYEVLTPFITER</sequence>
<evidence type="ECO:0000256" key="2">
    <source>
        <dbReference type="ARBA" id="ARBA00022692"/>
    </source>
</evidence>
<keyword evidence="3" id="KW-0391">Immunity</keyword>
<dbReference type="OrthoDB" id="10043043at2759"/>
<proteinExistence type="predicted"/>
<dbReference type="PANTHER" id="PTHR19944:SF99">
    <property type="entry name" value="HLA CLASS II HISTOCOMPATIBILITY ANTIGEN, DRB1 BETA CHAIN"/>
    <property type="match status" value="1"/>
</dbReference>
<dbReference type="Gene3D" id="3.10.320.10">
    <property type="entry name" value="Class II Histocompatibility Antigen, M Beta Chain, Chain B, domain 1"/>
    <property type="match status" value="1"/>
</dbReference>
<evidence type="ECO:0000256" key="9">
    <source>
        <dbReference type="ARBA" id="ARBA00023182"/>
    </source>
</evidence>
<keyword evidence="7" id="KW-1015">Disulfide bond</keyword>
<evidence type="ECO:0000259" key="10">
    <source>
        <dbReference type="SMART" id="SM00921"/>
    </source>
</evidence>
<dbReference type="FunFam" id="3.10.320.10:FF:000001">
    <property type="entry name" value="HLA class II histocompatibility antigen, DRB1-1 beta chain"/>
    <property type="match status" value="1"/>
</dbReference>
<keyword evidence="5" id="KW-1064">Adaptive immunity</keyword>
<protein>
    <submittedName>
        <fullName evidence="11">HB2L protein</fullName>
    </submittedName>
</protein>
<dbReference type="InterPro" id="IPR011162">
    <property type="entry name" value="MHC_I/II-like_Ag-recog"/>
</dbReference>
<evidence type="ECO:0000256" key="8">
    <source>
        <dbReference type="ARBA" id="ARBA00023180"/>
    </source>
</evidence>
<dbReference type="InterPro" id="IPR000353">
    <property type="entry name" value="MHC_II_b_N"/>
</dbReference>
<name>A0A7K9TJC1_9PICI</name>
<keyword evidence="2" id="KW-0812">Transmembrane</keyword>
<keyword evidence="6" id="KW-0472">Membrane</keyword>
<keyword evidence="12" id="KW-1185">Reference proteome</keyword>
<dbReference type="PANTHER" id="PTHR19944">
    <property type="entry name" value="MHC CLASS II-RELATED"/>
    <property type="match status" value="1"/>
</dbReference>
<accession>A0A7K9TJC1</accession>
<dbReference type="SMART" id="SM00921">
    <property type="entry name" value="MHC_II_beta"/>
    <property type="match status" value="1"/>
</dbReference>
<comment type="caution">
    <text evidence="11">The sequence shown here is derived from an EMBL/GenBank/DDBJ whole genome shotgun (WGS) entry which is preliminary data.</text>
</comment>
<dbReference type="Proteomes" id="UP000566440">
    <property type="component" value="Unassembled WGS sequence"/>
</dbReference>
<feature type="domain" description="MHC class II beta chain N-terminal" evidence="10">
    <location>
        <begin position="13"/>
        <end position="87"/>
    </location>
</feature>
<dbReference type="EMBL" id="VWZX01011349">
    <property type="protein sequence ID" value="NXI48484.1"/>
    <property type="molecule type" value="Genomic_DNA"/>
</dbReference>
<reference evidence="11 12" key="1">
    <citation type="submission" date="2019-09" db="EMBL/GenBank/DDBJ databases">
        <title>Bird 10,000 Genomes (B10K) Project - Family phase.</title>
        <authorList>
            <person name="Zhang G."/>
        </authorList>
    </citation>
    <scope>NUCLEOTIDE SEQUENCE [LARGE SCALE GENOMIC DNA]</scope>
    <source>
        <strain evidence="11">B10K-DU-001-62</strain>
        <tissue evidence="11">Muscle</tissue>
    </source>
</reference>
<keyword evidence="4" id="KW-1133">Transmembrane helix</keyword>
<comment type="subcellular location">
    <subcellularLocation>
        <location evidence="1">Membrane</location>
        <topology evidence="1">Single-pass type I membrane protein</topology>
    </subcellularLocation>
</comment>
<keyword evidence="9" id="KW-0491">MHC II</keyword>
<feature type="non-terminal residue" evidence="11">
    <location>
        <position position="1"/>
    </location>
</feature>
<dbReference type="AlphaFoldDB" id="A0A7K9TJC1"/>
<dbReference type="Pfam" id="PF00969">
    <property type="entry name" value="MHC_II_beta"/>
    <property type="match status" value="1"/>
</dbReference>
<evidence type="ECO:0000313" key="11">
    <source>
        <dbReference type="EMBL" id="NXI48484.1"/>
    </source>
</evidence>
<gene>
    <name evidence="11" type="primary">Hb2l_4</name>
    <name evidence="11" type="ORF">GALDEA_R16216</name>
</gene>
<dbReference type="InterPro" id="IPR050160">
    <property type="entry name" value="MHC/Immunoglobulin"/>
</dbReference>
<evidence type="ECO:0000256" key="5">
    <source>
        <dbReference type="ARBA" id="ARBA00023130"/>
    </source>
</evidence>
<feature type="non-terminal residue" evidence="11">
    <location>
        <position position="93"/>
    </location>
</feature>
<evidence type="ECO:0000256" key="4">
    <source>
        <dbReference type="ARBA" id="ARBA00022989"/>
    </source>
</evidence>
<evidence type="ECO:0000313" key="12">
    <source>
        <dbReference type="Proteomes" id="UP000566440"/>
    </source>
</evidence>
<evidence type="ECO:0000256" key="7">
    <source>
        <dbReference type="ARBA" id="ARBA00023157"/>
    </source>
</evidence>
<evidence type="ECO:0000256" key="6">
    <source>
        <dbReference type="ARBA" id="ARBA00023136"/>
    </source>
</evidence>
<evidence type="ECO:0000256" key="1">
    <source>
        <dbReference type="ARBA" id="ARBA00004479"/>
    </source>
</evidence>
<dbReference type="GO" id="GO:0002250">
    <property type="term" value="P:adaptive immune response"/>
    <property type="evidence" value="ECO:0007669"/>
    <property type="project" value="UniProtKB-KW"/>
</dbReference>
<dbReference type="GO" id="GO:0002504">
    <property type="term" value="P:antigen processing and presentation of peptide or polysaccharide antigen via MHC class II"/>
    <property type="evidence" value="ECO:0007669"/>
    <property type="project" value="UniProtKB-KW"/>
</dbReference>
<organism evidence="11 12">
    <name type="scientific">Galbula dea</name>
    <dbReference type="NCBI Taxonomy" id="1109041"/>
    <lineage>
        <taxon>Eukaryota</taxon>
        <taxon>Metazoa</taxon>
        <taxon>Chordata</taxon>
        <taxon>Craniata</taxon>
        <taxon>Vertebrata</taxon>
        <taxon>Euteleostomi</taxon>
        <taxon>Archelosauria</taxon>
        <taxon>Archosauria</taxon>
        <taxon>Dinosauria</taxon>
        <taxon>Saurischia</taxon>
        <taxon>Theropoda</taxon>
        <taxon>Coelurosauria</taxon>
        <taxon>Aves</taxon>
        <taxon>Neognathae</taxon>
        <taxon>Neoaves</taxon>
        <taxon>Telluraves</taxon>
        <taxon>Coraciimorphae</taxon>
        <taxon>Piciformes</taxon>
        <taxon>Galbulidae</taxon>
        <taxon>Galbula</taxon>
    </lineage>
</organism>
<evidence type="ECO:0000256" key="3">
    <source>
        <dbReference type="ARBA" id="ARBA00022859"/>
    </source>
</evidence>